<evidence type="ECO:0000313" key="4">
    <source>
        <dbReference type="Proteomes" id="UP000257127"/>
    </source>
</evidence>
<protein>
    <submittedName>
        <fullName evidence="3">T9SS C-terminal target domain-containing protein</fullName>
    </submittedName>
</protein>
<evidence type="ECO:0000259" key="2">
    <source>
        <dbReference type="Pfam" id="PF18962"/>
    </source>
</evidence>
<evidence type="ECO:0000313" key="3">
    <source>
        <dbReference type="EMBL" id="RFC54385.1"/>
    </source>
</evidence>
<keyword evidence="4" id="KW-1185">Reference proteome</keyword>
<reference evidence="3 4" key="1">
    <citation type="submission" date="2018-08" db="EMBL/GenBank/DDBJ databases">
        <title>The draft genome squence of Brumimicrobium sp. N62.</title>
        <authorList>
            <person name="Du Z.-J."/>
            <person name="Luo H.-R."/>
        </authorList>
    </citation>
    <scope>NUCLEOTIDE SEQUENCE [LARGE SCALE GENOMIC DNA]</scope>
    <source>
        <strain evidence="3 4">N62</strain>
    </source>
</reference>
<dbReference type="Proteomes" id="UP000257127">
    <property type="component" value="Unassembled WGS sequence"/>
</dbReference>
<evidence type="ECO:0000256" key="1">
    <source>
        <dbReference type="ARBA" id="ARBA00022729"/>
    </source>
</evidence>
<sequence length="179" mass="20099">MSMKVKSGVFKYLETSVYRLLVVLFISFSINGNTQDMMKGSISSLGANLLTSTNQMSQVVGDINNDFNVYSEQSFSSGSMHCFLIYNIYNDPSDEGGDGYVIFPNPTSDEIKILFHSPLESDYKIEVYDAIGKIILKTMMYKDSFGVTLDFSPFAKGMYSVYLMNINGERILEKIIKAN</sequence>
<comment type="caution">
    <text evidence="3">The sequence shown here is derived from an EMBL/GenBank/DDBJ whole genome shotgun (WGS) entry which is preliminary data.</text>
</comment>
<gene>
    <name evidence="3" type="ORF">DXU93_08135</name>
</gene>
<feature type="domain" description="Secretion system C-terminal sorting" evidence="2">
    <location>
        <begin position="102"/>
        <end position="176"/>
    </location>
</feature>
<accession>A0A3E1EXU7</accession>
<dbReference type="Pfam" id="PF18962">
    <property type="entry name" value="Por_Secre_tail"/>
    <property type="match status" value="1"/>
</dbReference>
<keyword evidence="1" id="KW-0732">Signal</keyword>
<dbReference type="InterPro" id="IPR026444">
    <property type="entry name" value="Secre_tail"/>
</dbReference>
<dbReference type="RefSeq" id="WP_116880786.1">
    <property type="nucleotide sequence ID" value="NZ_QURB01000004.1"/>
</dbReference>
<dbReference type="NCBIfam" id="TIGR04183">
    <property type="entry name" value="Por_Secre_tail"/>
    <property type="match status" value="1"/>
</dbReference>
<proteinExistence type="predicted"/>
<dbReference type="OrthoDB" id="1467680at2"/>
<dbReference type="AlphaFoldDB" id="A0A3E1EXU7"/>
<name>A0A3E1EXU7_9FLAO</name>
<dbReference type="EMBL" id="QURB01000004">
    <property type="protein sequence ID" value="RFC54385.1"/>
    <property type="molecule type" value="Genomic_DNA"/>
</dbReference>
<organism evidence="3 4">
    <name type="scientific">Brumimicrobium aurantiacum</name>
    <dbReference type="NCBI Taxonomy" id="1737063"/>
    <lineage>
        <taxon>Bacteria</taxon>
        <taxon>Pseudomonadati</taxon>
        <taxon>Bacteroidota</taxon>
        <taxon>Flavobacteriia</taxon>
        <taxon>Flavobacteriales</taxon>
        <taxon>Crocinitomicaceae</taxon>
        <taxon>Brumimicrobium</taxon>
    </lineage>
</organism>